<sequence>MSVSKIPYSSKAFALTELLNDAERRAIIRRGAAEGYHKALMQTEDGAVYAEETRNNDRVIFVDADLAQTLYARIEPFLPSLIAIYRPLCLNDHFRLLRYAPGHYFTWHGDGQFRYSAAQRSLLTLLIYLNDDFTGGETEFEQF</sequence>
<dbReference type="GO" id="GO:0004656">
    <property type="term" value="F:procollagen-proline 4-dioxygenase activity"/>
    <property type="evidence" value="ECO:0007669"/>
    <property type="project" value="TreeGrafter"/>
</dbReference>
<dbReference type="Proteomes" id="UP000194003">
    <property type="component" value="Unassembled WGS sequence"/>
</dbReference>
<dbReference type="OrthoDB" id="269774at2"/>
<dbReference type="PANTHER" id="PTHR10869">
    <property type="entry name" value="PROLYL 4-HYDROXYLASE ALPHA SUBUNIT"/>
    <property type="match status" value="1"/>
</dbReference>
<protein>
    <submittedName>
        <fullName evidence="3">Putative prolyl 4-hydroxylase subunit alpha</fullName>
    </submittedName>
</protein>
<dbReference type="PANTHER" id="PTHR10869:SF236">
    <property type="entry name" value="PROLYL 4-HYDROXYLASE ALPHA SUBUNIT DOMAIN-CONTAINING PROTEIN"/>
    <property type="match status" value="1"/>
</dbReference>
<name>A0A1Y2K3E5_9PROT</name>
<dbReference type="AlphaFoldDB" id="A0A1Y2K3E5"/>
<proteinExistence type="predicted"/>
<keyword evidence="2" id="KW-0408">Iron</keyword>
<dbReference type="GO" id="GO:0046872">
    <property type="term" value="F:metal ion binding"/>
    <property type="evidence" value="ECO:0007669"/>
    <property type="project" value="UniProtKB-KW"/>
</dbReference>
<keyword evidence="1" id="KW-0479">Metal-binding</keyword>
<organism evidence="3 4">
    <name type="scientific">Magnetofaba australis IT-1</name>
    <dbReference type="NCBI Taxonomy" id="1434232"/>
    <lineage>
        <taxon>Bacteria</taxon>
        <taxon>Pseudomonadati</taxon>
        <taxon>Pseudomonadota</taxon>
        <taxon>Magnetococcia</taxon>
        <taxon>Magnetococcales</taxon>
        <taxon>Magnetococcaceae</taxon>
        <taxon>Magnetofaba</taxon>
    </lineage>
</organism>
<evidence type="ECO:0000256" key="1">
    <source>
        <dbReference type="ARBA" id="ARBA00022723"/>
    </source>
</evidence>
<dbReference type="EMBL" id="LVJN01000020">
    <property type="protein sequence ID" value="OSM02187.1"/>
    <property type="molecule type" value="Genomic_DNA"/>
</dbReference>
<reference evidence="3 4" key="1">
    <citation type="journal article" date="2016" name="BMC Genomics">
        <title>Combined genomic and structural analyses of a cultured magnetotactic bacterium reveals its niche adaptation to a dynamic environment.</title>
        <authorList>
            <person name="Araujo A.C."/>
            <person name="Morillo V."/>
            <person name="Cypriano J."/>
            <person name="Teixeira L.C."/>
            <person name="Leao P."/>
            <person name="Lyra S."/>
            <person name="Almeida L.G."/>
            <person name="Bazylinski D.A."/>
            <person name="Vasconcellos A.T."/>
            <person name="Abreu F."/>
            <person name="Lins U."/>
        </authorList>
    </citation>
    <scope>NUCLEOTIDE SEQUENCE [LARGE SCALE GENOMIC DNA]</scope>
    <source>
        <strain evidence="3 4">IT-1</strain>
    </source>
</reference>
<dbReference type="RefSeq" id="WP_085444674.1">
    <property type="nucleotide sequence ID" value="NZ_LVJN01000020.1"/>
</dbReference>
<keyword evidence="4" id="KW-1185">Reference proteome</keyword>
<evidence type="ECO:0000313" key="4">
    <source>
        <dbReference type="Proteomes" id="UP000194003"/>
    </source>
</evidence>
<evidence type="ECO:0000313" key="3">
    <source>
        <dbReference type="EMBL" id="OSM02187.1"/>
    </source>
</evidence>
<gene>
    <name evidence="3" type="ORF">MAIT1_02290</name>
</gene>
<dbReference type="InterPro" id="IPR045054">
    <property type="entry name" value="P4HA-like"/>
</dbReference>
<evidence type="ECO:0000256" key="2">
    <source>
        <dbReference type="ARBA" id="ARBA00023004"/>
    </source>
</evidence>
<dbReference type="STRING" id="1434232.MAIT1_02290"/>
<comment type="caution">
    <text evidence="3">The sequence shown here is derived from an EMBL/GenBank/DDBJ whole genome shotgun (WGS) entry which is preliminary data.</text>
</comment>
<dbReference type="Gene3D" id="2.60.120.620">
    <property type="entry name" value="q2cbj1_9rhob like domain"/>
    <property type="match status" value="1"/>
</dbReference>
<accession>A0A1Y2K3E5</accession>